<dbReference type="InParanoid" id="A8NMB7"/>
<dbReference type="AlphaFoldDB" id="A8NMB7"/>
<feature type="transmembrane region" description="Helical" evidence="1">
    <location>
        <begin position="22"/>
        <end position="40"/>
    </location>
</feature>
<dbReference type="eggNOG" id="ENOG502SJ8T">
    <property type="taxonomic scope" value="Eukaryota"/>
</dbReference>
<dbReference type="RefSeq" id="XP_001834884.2">
    <property type="nucleotide sequence ID" value="XM_001834832.2"/>
</dbReference>
<sequence length="303" mass="34698">MEMDPFLLRTQAHILGSIWMDLLVYGLYVPFYLAATYIWAAKPTTARIPSTVFFLGNTILFILGTIHVGINCHRLIQAWGYMVGPDNFPLNYIQNAAGWDNWAHTVLMCLMPWFTGALITYRTYLVWDKNIIIVLFPIIFHLWNLAFGAVLLHWFRTQFTTYDKILPWIDSSYPLGFCQFFILTSLITYKSIKDHKANVAAGVPTSTGFTLFNRIFWDSAALYTIVWFMMVPLYFKMNQGQFILQAALQQIGGIIVSIQHVRVHFAGSKQVLSDVMDRAPVWLNETAVAESKSSSNDNLEQKV</sequence>
<protein>
    <submittedName>
        <fullName evidence="2">Uncharacterized protein</fullName>
    </submittedName>
</protein>
<dbReference type="HOGENOM" id="CLU_044614_1_2_1"/>
<evidence type="ECO:0000313" key="2">
    <source>
        <dbReference type="EMBL" id="EAU86954.2"/>
    </source>
</evidence>
<evidence type="ECO:0000313" key="3">
    <source>
        <dbReference type="Proteomes" id="UP000001861"/>
    </source>
</evidence>
<dbReference type="OrthoDB" id="3346544at2759"/>
<dbReference type="Proteomes" id="UP000001861">
    <property type="component" value="Unassembled WGS sequence"/>
</dbReference>
<feature type="transmembrane region" description="Helical" evidence="1">
    <location>
        <begin position="52"/>
        <end position="70"/>
    </location>
</feature>
<keyword evidence="3" id="KW-1185">Reference proteome</keyword>
<feature type="transmembrane region" description="Helical" evidence="1">
    <location>
        <begin position="102"/>
        <end position="121"/>
    </location>
</feature>
<dbReference type="KEGG" id="cci:CC1G_09811"/>
<feature type="transmembrane region" description="Helical" evidence="1">
    <location>
        <begin position="215"/>
        <end position="235"/>
    </location>
</feature>
<reference evidence="2 3" key="1">
    <citation type="journal article" date="2010" name="Proc. Natl. Acad. Sci. U.S.A.">
        <title>Insights into evolution of multicellular fungi from the assembled chromosomes of the mushroom Coprinopsis cinerea (Coprinus cinereus).</title>
        <authorList>
            <person name="Stajich J.E."/>
            <person name="Wilke S.K."/>
            <person name="Ahren D."/>
            <person name="Au C.H."/>
            <person name="Birren B.W."/>
            <person name="Borodovsky M."/>
            <person name="Burns C."/>
            <person name="Canback B."/>
            <person name="Casselton L.A."/>
            <person name="Cheng C.K."/>
            <person name="Deng J."/>
            <person name="Dietrich F.S."/>
            <person name="Fargo D.C."/>
            <person name="Farman M.L."/>
            <person name="Gathman A.C."/>
            <person name="Goldberg J."/>
            <person name="Guigo R."/>
            <person name="Hoegger P.J."/>
            <person name="Hooker J.B."/>
            <person name="Huggins A."/>
            <person name="James T.Y."/>
            <person name="Kamada T."/>
            <person name="Kilaru S."/>
            <person name="Kodira C."/>
            <person name="Kues U."/>
            <person name="Kupfer D."/>
            <person name="Kwan H.S."/>
            <person name="Lomsadze A."/>
            <person name="Li W."/>
            <person name="Lilly W.W."/>
            <person name="Ma L.J."/>
            <person name="Mackey A.J."/>
            <person name="Manning G."/>
            <person name="Martin F."/>
            <person name="Muraguchi H."/>
            <person name="Natvig D.O."/>
            <person name="Palmerini H."/>
            <person name="Ramesh M.A."/>
            <person name="Rehmeyer C.J."/>
            <person name="Roe B.A."/>
            <person name="Shenoy N."/>
            <person name="Stanke M."/>
            <person name="Ter-Hovhannisyan V."/>
            <person name="Tunlid A."/>
            <person name="Velagapudi R."/>
            <person name="Vision T.J."/>
            <person name="Zeng Q."/>
            <person name="Zolan M.E."/>
            <person name="Pukkila P.J."/>
        </authorList>
    </citation>
    <scope>NUCLEOTIDE SEQUENCE [LARGE SCALE GENOMIC DNA]</scope>
    <source>
        <strain evidence="3">Okayama-7 / 130 / ATCC MYA-4618 / FGSC 9003</strain>
    </source>
</reference>
<comment type="caution">
    <text evidence="2">The sequence shown here is derived from an EMBL/GenBank/DDBJ whole genome shotgun (WGS) entry which is preliminary data.</text>
</comment>
<dbReference type="OMA" id="YRTWTHR"/>
<dbReference type="EMBL" id="AACS02000012">
    <property type="protein sequence ID" value="EAU86954.2"/>
    <property type="molecule type" value="Genomic_DNA"/>
</dbReference>
<accession>A8NMB7</accession>
<feature type="transmembrane region" description="Helical" evidence="1">
    <location>
        <begin position="133"/>
        <end position="155"/>
    </location>
</feature>
<keyword evidence="1" id="KW-1133">Transmembrane helix</keyword>
<dbReference type="VEuPathDB" id="FungiDB:CC1G_09811"/>
<keyword evidence="1" id="KW-0472">Membrane</keyword>
<dbReference type="GeneID" id="6011403"/>
<organism evidence="2 3">
    <name type="scientific">Coprinopsis cinerea (strain Okayama-7 / 130 / ATCC MYA-4618 / FGSC 9003)</name>
    <name type="common">Inky cap fungus</name>
    <name type="synonym">Hormographiella aspergillata</name>
    <dbReference type="NCBI Taxonomy" id="240176"/>
    <lineage>
        <taxon>Eukaryota</taxon>
        <taxon>Fungi</taxon>
        <taxon>Dikarya</taxon>
        <taxon>Basidiomycota</taxon>
        <taxon>Agaricomycotina</taxon>
        <taxon>Agaricomycetes</taxon>
        <taxon>Agaricomycetidae</taxon>
        <taxon>Agaricales</taxon>
        <taxon>Agaricineae</taxon>
        <taxon>Psathyrellaceae</taxon>
        <taxon>Coprinopsis</taxon>
    </lineage>
</organism>
<gene>
    <name evidence="2" type="ORF">CC1G_09811</name>
</gene>
<keyword evidence="1" id="KW-0812">Transmembrane</keyword>
<evidence type="ECO:0000256" key="1">
    <source>
        <dbReference type="SAM" id="Phobius"/>
    </source>
</evidence>
<name>A8NMB7_COPC7</name>
<proteinExistence type="predicted"/>